<keyword evidence="4" id="KW-1185">Reference proteome</keyword>
<accession>A0AAD6VTX9</accession>
<protein>
    <recommendedName>
        <fullName evidence="2">DUF6535 domain-containing protein</fullName>
    </recommendedName>
</protein>
<feature type="non-terminal residue" evidence="3">
    <location>
        <position position="1"/>
    </location>
</feature>
<gene>
    <name evidence="3" type="ORF">GGX14DRAFT_359358</name>
</gene>
<name>A0AAD6VTX9_9AGAR</name>
<evidence type="ECO:0000313" key="4">
    <source>
        <dbReference type="Proteomes" id="UP001219525"/>
    </source>
</evidence>
<dbReference type="AlphaFoldDB" id="A0AAD6VTX9"/>
<reference evidence="3" key="1">
    <citation type="submission" date="2023-03" db="EMBL/GenBank/DDBJ databases">
        <title>Massive genome expansion in bonnet fungi (Mycena s.s.) driven by repeated elements and novel gene families across ecological guilds.</title>
        <authorList>
            <consortium name="Lawrence Berkeley National Laboratory"/>
            <person name="Harder C.B."/>
            <person name="Miyauchi S."/>
            <person name="Viragh M."/>
            <person name="Kuo A."/>
            <person name="Thoen E."/>
            <person name="Andreopoulos B."/>
            <person name="Lu D."/>
            <person name="Skrede I."/>
            <person name="Drula E."/>
            <person name="Henrissat B."/>
            <person name="Morin E."/>
            <person name="Kohler A."/>
            <person name="Barry K."/>
            <person name="LaButti K."/>
            <person name="Morin E."/>
            <person name="Salamov A."/>
            <person name="Lipzen A."/>
            <person name="Mereny Z."/>
            <person name="Hegedus B."/>
            <person name="Baldrian P."/>
            <person name="Stursova M."/>
            <person name="Weitz H."/>
            <person name="Taylor A."/>
            <person name="Grigoriev I.V."/>
            <person name="Nagy L.G."/>
            <person name="Martin F."/>
            <person name="Kauserud H."/>
        </authorList>
    </citation>
    <scope>NUCLEOTIDE SEQUENCE</scope>
    <source>
        <strain evidence="3">9144</strain>
    </source>
</reference>
<feature type="transmembrane region" description="Helical" evidence="1">
    <location>
        <begin position="195"/>
        <end position="213"/>
    </location>
</feature>
<comment type="caution">
    <text evidence="3">The sequence shown here is derived from an EMBL/GenBank/DDBJ whole genome shotgun (WGS) entry which is preliminary data.</text>
</comment>
<feature type="transmembrane region" description="Helical" evidence="1">
    <location>
        <begin position="129"/>
        <end position="152"/>
    </location>
</feature>
<keyword evidence="1" id="KW-0472">Membrane</keyword>
<sequence>MPPYQTRANASGASDFRLGEIDTNPDADSVLWDLYLKEAGRSDEVMIHGFQDTVNYVLVFAAIFSAVVATFIVHTSQAFQPNQAQITNELLLEQIIPLLRANGNSSEIAKIPFPPTIRVDSRTYTNSDIWINVLGYTSLAISIGTALASGLVMQWLQVYVSPIAGDAKDRVLSHQLRLQSFHEWRLPEVVGLQPLFLHTSLGIFAIAFIVFIYNL</sequence>
<proteinExistence type="predicted"/>
<evidence type="ECO:0000256" key="1">
    <source>
        <dbReference type="SAM" id="Phobius"/>
    </source>
</evidence>
<evidence type="ECO:0000259" key="2">
    <source>
        <dbReference type="Pfam" id="PF20153"/>
    </source>
</evidence>
<feature type="domain" description="DUF6535" evidence="2">
    <location>
        <begin position="32"/>
        <end position="213"/>
    </location>
</feature>
<feature type="transmembrane region" description="Helical" evidence="1">
    <location>
        <begin position="54"/>
        <end position="73"/>
    </location>
</feature>
<dbReference type="InterPro" id="IPR045338">
    <property type="entry name" value="DUF6535"/>
</dbReference>
<keyword evidence="1" id="KW-0812">Transmembrane</keyword>
<organism evidence="3 4">
    <name type="scientific">Mycena pura</name>
    <dbReference type="NCBI Taxonomy" id="153505"/>
    <lineage>
        <taxon>Eukaryota</taxon>
        <taxon>Fungi</taxon>
        <taxon>Dikarya</taxon>
        <taxon>Basidiomycota</taxon>
        <taxon>Agaricomycotina</taxon>
        <taxon>Agaricomycetes</taxon>
        <taxon>Agaricomycetidae</taxon>
        <taxon>Agaricales</taxon>
        <taxon>Marasmiineae</taxon>
        <taxon>Mycenaceae</taxon>
        <taxon>Mycena</taxon>
    </lineage>
</organism>
<dbReference type="Pfam" id="PF20153">
    <property type="entry name" value="DUF6535"/>
    <property type="match status" value="1"/>
</dbReference>
<dbReference type="EMBL" id="JARJCW010000016">
    <property type="protein sequence ID" value="KAJ7215928.1"/>
    <property type="molecule type" value="Genomic_DNA"/>
</dbReference>
<keyword evidence="1" id="KW-1133">Transmembrane helix</keyword>
<dbReference type="Proteomes" id="UP001219525">
    <property type="component" value="Unassembled WGS sequence"/>
</dbReference>
<evidence type="ECO:0000313" key="3">
    <source>
        <dbReference type="EMBL" id="KAJ7215928.1"/>
    </source>
</evidence>